<reference evidence="5 6" key="1">
    <citation type="submission" date="2017-10" db="EMBL/GenBank/DDBJ databases">
        <title>Resolving the taxonomy of Roseburia spp., Eubacterium rectale and Agathobacter spp. through phylogenomic analysis.</title>
        <authorList>
            <person name="Sheridan P.O."/>
            <person name="Walker A.W."/>
            <person name="Duncan S.H."/>
            <person name="Scott K.P."/>
            <person name="Toole P.W.O."/>
            <person name="Luis P."/>
            <person name="Flint H.J."/>
        </authorList>
    </citation>
    <scope>NUCLEOTIDE SEQUENCE [LARGE SCALE GENOMIC DNA]</scope>
    <source>
        <strain evidence="5 6">JK626</strain>
    </source>
</reference>
<comment type="similarity">
    <text evidence="4">Belongs to the cellobiose 2-epimerase family.</text>
</comment>
<dbReference type="Proteomes" id="UP000225889">
    <property type="component" value="Unassembled WGS sequence"/>
</dbReference>
<dbReference type="InterPro" id="IPR010819">
    <property type="entry name" value="AGE/CE"/>
</dbReference>
<dbReference type="InterPro" id="IPR008928">
    <property type="entry name" value="6-hairpin_glycosidase_sf"/>
</dbReference>
<dbReference type="GO" id="GO:0005975">
    <property type="term" value="P:carbohydrate metabolic process"/>
    <property type="evidence" value="ECO:0007669"/>
    <property type="project" value="InterPro"/>
</dbReference>
<evidence type="ECO:0000313" key="5">
    <source>
        <dbReference type="EMBL" id="PHU35532.1"/>
    </source>
</evidence>
<comment type="catalytic activity">
    <reaction evidence="1 4">
        <text>D-cellobiose = beta-D-glucosyl-(1-&gt;4)-D-mannopyranose</text>
        <dbReference type="Rhea" id="RHEA:23384"/>
        <dbReference type="ChEBI" id="CHEBI:17057"/>
        <dbReference type="ChEBI" id="CHEBI:47931"/>
        <dbReference type="EC" id="5.1.3.11"/>
    </reaction>
</comment>
<comment type="caution">
    <text evidence="5">The sequence shown here is derived from an EMBL/GenBank/DDBJ whole genome shotgun (WGS) entry which is preliminary data.</text>
</comment>
<dbReference type="EMBL" id="PDYF01000008">
    <property type="protein sequence ID" value="PHU35532.1"/>
    <property type="molecule type" value="Genomic_DNA"/>
</dbReference>
<dbReference type="InterPro" id="IPR028584">
    <property type="entry name" value="Cellobiose_2_epim"/>
</dbReference>
<gene>
    <name evidence="5" type="ORF">CSX01_02720</name>
</gene>
<keyword evidence="3 4" id="KW-0413">Isomerase</keyword>
<evidence type="ECO:0000256" key="3">
    <source>
        <dbReference type="ARBA" id="ARBA00023235"/>
    </source>
</evidence>
<evidence type="ECO:0000256" key="1">
    <source>
        <dbReference type="ARBA" id="ARBA00001470"/>
    </source>
</evidence>
<dbReference type="SUPFAM" id="SSF48208">
    <property type="entry name" value="Six-hairpin glycosidases"/>
    <property type="match status" value="1"/>
</dbReference>
<dbReference type="Pfam" id="PF07221">
    <property type="entry name" value="GlcNAc_2-epim"/>
    <property type="match status" value="1"/>
</dbReference>
<dbReference type="RefSeq" id="WP_099391354.1">
    <property type="nucleotide sequence ID" value="NZ_PDYF01000008.1"/>
</dbReference>
<dbReference type="Gene3D" id="1.50.10.10">
    <property type="match status" value="1"/>
</dbReference>
<evidence type="ECO:0000256" key="4">
    <source>
        <dbReference type="HAMAP-Rule" id="MF_00929"/>
    </source>
</evidence>
<dbReference type="PANTHER" id="PTHR15108">
    <property type="entry name" value="N-ACYLGLUCOSAMINE-2-EPIMERASE"/>
    <property type="match status" value="1"/>
</dbReference>
<dbReference type="GO" id="GO:0047736">
    <property type="term" value="F:cellobiose epimerase activity"/>
    <property type="evidence" value="ECO:0007669"/>
    <property type="project" value="UniProtKB-UniRule"/>
</dbReference>
<dbReference type="HAMAP" id="MF_00929">
    <property type="entry name" value="Cellobiose_2_epim"/>
    <property type="match status" value="1"/>
</dbReference>
<evidence type="ECO:0000256" key="2">
    <source>
        <dbReference type="ARBA" id="ARBA00008558"/>
    </source>
</evidence>
<dbReference type="AlphaFoldDB" id="A0A2G3DWX0"/>
<reference evidence="5 6" key="2">
    <citation type="submission" date="2017-10" db="EMBL/GenBank/DDBJ databases">
        <authorList>
            <person name="Banno H."/>
            <person name="Chua N.-H."/>
        </authorList>
    </citation>
    <scope>NUCLEOTIDE SEQUENCE [LARGE SCALE GENOMIC DNA]</scope>
    <source>
        <strain evidence="5 6">JK626</strain>
    </source>
</reference>
<name>A0A2G3DWX0_9FIRM</name>
<comment type="similarity">
    <text evidence="2">Belongs to the N-acylglucosamine 2-epimerase family.</text>
</comment>
<dbReference type="InterPro" id="IPR012341">
    <property type="entry name" value="6hp_glycosidase-like_sf"/>
</dbReference>
<proteinExistence type="inferred from homology"/>
<dbReference type="EC" id="5.1.3.11" evidence="4"/>
<sequence>MFVDEVKKELNSHIIPFWMSLKDDVNGGYYSYMDYDLNLFVEASKGVILNSRITWFFSNSYMRIKNEKLLACARHGYEFLRDKCIDKKNGGVYWGMDYKGNPIDTTKHTYNQAFAIYALCAYYEASGEKEALELAMNIYDLIEEKCTDEYGYLEAFTVDFKPESNEKLSENGVMAEKTMNTLLHVLEGYTQLYKVSQSEKVKKSIYWILDIFETKVYNPALKRQEVFFDKTYNSIIDLHSYGHDIETAWLVDRTLEILEDPEIENRLNEITKELTEQTYKVAFNGKSFANECEKGIVDGNSVWWVQAEAVVGFINGWQKTGELKYLDAAMALWDYIKEKLIDKREGSEWYWLLDEEGNPVEGKPIVEPWKCPYHNGRMCFEVMDRFKEGKGECIDA</sequence>
<accession>A0A2G3DWX0</accession>
<comment type="function">
    <text evidence="4">Catalyzes the reversible epimerization of cellobiose to 4-O-beta-D-glucopyranosyl-D-mannose (Glc-Man).</text>
</comment>
<protein>
    <recommendedName>
        <fullName evidence="4">Cellobiose 2-epimerase</fullName>
        <shortName evidence="4">CE</shortName>
        <ecNumber evidence="4">5.1.3.11</ecNumber>
    </recommendedName>
</protein>
<evidence type="ECO:0000313" key="6">
    <source>
        <dbReference type="Proteomes" id="UP000225889"/>
    </source>
</evidence>
<organism evidence="5 6">
    <name type="scientific">Pseudobutyrivibrio ruminis</name>
    <dbReference type="NCBI Taxonomy" id="46206"/>
    <lineage>
        <taxon>Bacteria</taxon>
        <taxon>Bacillati</taxon>
        <taxon>Bacillota</taxon>
        <taxon>Clostridia</taxon>
        <taxon>Lachnospirales</taxon>
        <taxon>Lachnospiraceae</taxon>
        <taxon>Pseudobutyrivibrio</taxon>
    </lineage>
</organism>